<dbReference type="Pfam" id="PF01855">
    <property type="entry name" value="POR_N"/>
    <property type="match status" value="1"/>
</dbReference>
<dbReference type="EMBL" id="AUWU02000002">
    <property type="protein sequence ID" value="KAH0575862.1"/>
    <property type="molecule type" value="Genomic_DNA"/>
</dbReference>
<keyword evidence="6 8" id="KW-0408">Iron</keyword>
<reference evidence="12" key="3">
    <citation type="submission" date="2020-12" db="EMBL/GenBank/DDBJ databases">
        <title>New Spironucleus salmonicida genome in near-complete chromosomes.</title>
        <authorList>
            <person name="Xu F."/>
            <person name="Kurt Z."/>
            <person name="Jimenez-Gonzalez A."/>
            <person name="Astvaldsson A."/>
            <person name="Andersson J.O."/>
            <person name="Svard S.G."/>
        </authorList>
    </citation>
    <scope>NUCLEOTIDE SEQUENCE</scope>
    <source>
        <strain evidence="12">ATCC 50377</strain>
    </source>
</reference>
<dbReference type="Pfam" id="PF17147">
    <property type="entry name" value="PFOR_II"/>
    <property type="match status" value="1"/>
</dbReference>
<keyword evidence="13" id="KW-1185">Reference proteome</keyword>
<dbReference type="Gene3D" id="3.30.70.20">
    <property type="match status" value="1"/>
</dbReference>
<dbReference type="PROSITE" id="PS00198">
    <property type="entry name" value="4FE4S_FER_1"/>
    <property type="match status" value="1"/>
</dbReference>
<dbReference type="SUPFAM" id="SSF52518">
    <property type="entry name" value="Thiamin diphosphate-binding fold (THDP-binding)"/>
    <property type="match status" value="2"/>
</dbReference>
<accession>K7REL0</accession>
<dbReference type="SUPFAM" id="SSF52922">
    <property type="entry name" value="TK C-terminal domain-like"/>
    <property type="match status" value="1"/>
</dbReference>
<reference evidence="11 12" key="2">
    <citation type="journal article" date="2014" name="PLoS Genet.">
        <title>The Genome of Spironucleus salmonicida Highlights a Fish Pathogen Adapted to Fluctuating Environments.</title>
        <authorList>
            <person name="Xu F."/>
            <person name="Jerlstrom-Hultqvist J."/>
            <person name="Einarsson E."/>
            <person name="Astvaldsson A."/>
            <person name="Svard S.G."/>
            <person name="Andersson J.O."/>
        </authorList>
    </citation>
    <scope>NUCLEOTIDE SEQUENCE</scope>
    <source>
        <strain evidence="12">ATCC 50377</strain>
    </source>
</reference>
<dbReference type="SUPFAM" id="SSF54862">
    <property type="entry name" value="4Fe-4S ferredoxins"/>
    <property type="match status" value="1"/>
</dbReference>
<dbReference type="InterPro" id="IPR011895">
    <property type="entry name" value="Pyrv_flavodox_OxRed"/>
</dbReference>
<feature type="binding site" evidence="8">
    <location>
        <position position="705"/>
    </location>
    <ligand>
        <name>[4Fe-4S] cluster</name>
        <dbReference type="ChEBI" id="CHEBI:49883"/>
        <label>1</label>
    </ligand>
</feature>
<feature type="domain" description="4Fe-4S ferredoxin-type" evidence="9">
    <location>
        <begin position="693"/>
        <end position="722"/>
    </location>
</feature>
<keyword evidence="1" id="KW-0813">Transport</keyword>
<dbReference type="Gene3D" id="3.40.50.920">
    <property type="match status" value="1"/>
</dbReference>
<dbReference type="OrthoDB" id="1688044at2759"/>
<dbReference type="SUPFAM" id="SSF53323">
    <property type="entry name" value="Pyruvate-ferredoxin oxidoreductase, PFOR, domain III"/>
    <property type="match status" value="1"/>
</dbReference>
<proteinExistence type="predicted"/>
<feature type="binding site" evidence="8">
    <location>
        <position position="767"/>
    </location>
    <ligand>
        <name>[4Fe-4S] cluster</name>
        <dbReference type="ChEBI" id="CHEBI:49883"/>
        <label>2</label>
    </ligand>
</feature>
<organism evidence="10">
    <name type="scientific">Spironucleus salmonicida</name>
    <dbReference type="NCBI Taxonomy" id="348837"/>
    <lineage>
        <taxon>Eukaryota</taxon>
        <taxon>Metamonada</taxon>
        <taxon>Diplomonadida</taxon>
        <taxon>Hexamitidae</taxon>
        <taxon>Hexamitinae</taxon>
        <taxon>Spironucleus</taxon>
    </lineage>
</organism>
<feature type="binding site" evidence="8">
    <location>
        <position position="771"/>
    </location>
    <ligand>
        <name>[4Fe-4S] cluster</name>
        <dbReference type="ChEBI" id="CHEBI:49883"/>
        <label>1</label>
    </ligand>
</feature>
<dbReference type="VEuPathDB" id="GiardiaDB:SS50377_21391"/>
<dbReference type="EMBL" id="KI546123">
    <property type="protein sequence ID" value="EST44237.1"/>
    <property type="molecule type" value="Genomic_DNA"/>
</dbReference>
<dbReference type="Pfam" id="PF10371">
    <property type="entry name" value="EKR"/>
    <property type="match status" value="1"/>
</dbReference>
<dbReference type="CDD" id="cd07034">
    <property type="entry name" value="TPP_PYR_PFOR_IOR-alpha_like"/>
    <property type="match status" value="1"/>
</dbReference>
<dbReference type="NCBIfam" id="TIGR02176">
    <property type="entry name" value="pyruv_ox_red"/>
    <property type="match status" value="1"/>
</dbReference>
<dbReference type="FunFam" id="3.40.920.10:FF:000001">
    <property type="entry name" value="Pyruvate:ferredoxin (Flavodoxin) oxidoreductase"/>
    <property type="match status" value="1"/>
</dbReference>
<dbReference type="GO" id="GO:0051539">
    <property type="term" value="F:4 iron, 4 sulfur cluster binding"/>
    <property type="evidence" value="ECO:0007669"/>
    <property type="project" value="UniProtKB-KW"/>
</dbReference>
<keyword evidence="3 8" id="KW-0479">Metal-binding</keyword>
<evidence type="ECO:0000256" key="7">
    <source>
        <dbReference type="ARBA" id="ARBA00023014"/>
    </source>
</evidence>
<feature type="binding site" evidence="8">
    <location>
        <position position="702"/>
    </location>
    <ligand>
        <name>[4Fe-4S] cluster</name>
        <dbReference type="ChEBI" id="CHEBI:49883"/>
        <label>1</label>
    </ligand>
</feature>
<dbReference type="Gene3D" id="4.10.780.10">
    <property type="entry name" value="Pyruvate-flavodoxin oxidoreductase, EKR domain"/>
    <property type="match status" value="1"/>
</dbReference>
<dbReference type="InterPro" id="IPR011766">
    <property type="entry name" value="TPP_enzyme_TPP-bd"/>
</dbReference>
<dbReference type="InterPro" id="IPR029061">
    <property type="entry name" value="THDP-binding"/>
</dbReference>
<keyword evidence="5" id="KW-0560">Oxidoreductase</keyword>
<feature type="domain" description="4Fe-4S ferredoxin-type" evidence="9">
    <location>
        <begin position="752"/>
        <end position="782"/>
    </location>
</feature>
<dbReference type="FunFam" id="3.40.50.920:FF:000007">
    <property type="entry name" value="Pyruvate:ferredoxin (Flavodoxin) oxidoreductase"/>
    <property type="match status" value="1"/>
</dbReference>
<dbReference type="PROSITE" id="PS51379">
    <property type="entry name" value="4FE4S_FER_2"/>
    <property type="match status" value="2"/>
</dbReference>
<dbReference type="SMART" id="SM00890">
    <property type="entry name" value="EKR"/>
    <property type="match status" value="1"/>
</dbReference>
<dbReference type="PANTHER" id="PTHR32154:SF0">
    <property type="entry name" value="PYRUVATE-FLAVODOXIN OXIDOREDUCTASE-RELATED"/>
    <property type="match status" value="1"/>
</dbReference>
<evidence type="ECO:0000256" key="1">
    <source>
        <dbReference type="ARBA" id="ARBA00022448"/>
    </source>
</evidence>
<dbReference type="InterPro" id="IPR037112">
    <property type="entry name" value="Pyrv-flavodox_OxR_EKR_sf"/>
</dbReference>
<dbReference type="GO" id="GO:0030976">
    <property type="term" value="F:thiamine pyrophosphate binding"/>
    <property type="evidence" value="ECO:0007669"/>
    <property type="project" value="InterPro"/>
</dbReference>
<feature type="binding site" evidence="8">
    <location>
        <position position="712"/>
    </location>
    <ligand>
        <name>[4Fe-4S] cluster</name>
        <dbReference type="ChEBI" id="CHEBI:49883"/>
        <label>2</label>
    </ligand>
</feature>
<dbReference type="Pfam" id="PF01558">
    <property type="entry name" value="POR"/>
    <property type="match status" value="1"/>
</dbReference>
<dbReference type="Gene3D" id="3.40.920.10">
    <property type="entry name" value="Pyruvate-ferredoxin oxidoreductase, PFOR, domain III"/>
    <property type="match status" value="1"/>
</dbReference>
<feature type="binding site" evidence="8">
    <location>
        <position position="833"/>
    </location>
    <ligand>
        <name>[4Fe-4S] cluster</name>
        <dbReference type="ChEBI" id="CHEBI:49883"/>
        <label>3</label>
    </ligand>
</feature>
<evidence type="ECO:0000256" key="8">
    <source>
        <dbReference type="PIRSR" id="PIRSR000159-50"/>
    </source>
</evidence>
<sequence length="1185" mass="129883">MQPIDGNTAAAHIAYYLCDNSLIFPISPSSPMAELVDEWASKGRLNAFDQVHRVTELNHEGGAAGALHGALLNGSLSSTYTASQGLLLMIPNLYKMAAEHLPGVLHVAARTIATHSLSIHGDHSDIMAIKQTGISILVSPDVQEAMDFALVAHIAAINAEHPVIHAFDGYRTSHTIKKVEVISYDKIKPFVPYEKIAEFRHKSLNSQRPEAYGSCMGPPVWMQSQEADNLHYSKILGHFEDAFVTVEKITGRKYEVIQYHGCADATDVIVIMGSGCITVRETVDYLNAQGRKVGAIFINLFRPFPSAHIIAKLPVSCQRICTLDRCKEPESTGEPIKLDVMSCLISSRRIQTIQTLIGGRYGQSSKDFTPADVIAVYDNLALPMPKDHFTCGIVDDVTNLSLNRTSQLTLVPEGTIQCLFFGQGSDGTVGANKNAIKIIADNTPLYAQGYFDYDSFKAGGFTCSHLRFGPKPIGSEYCVYEANFTSISQPSYWTKYNTTLVENCKEGSILLLNTHCKTIEQLNENMPKSMRIVIAQKKLKVMLMDASAVALKVGLPGRINSGMQTAFFLLSGVLPADQAVEIWKKTIIKTFQKKGDAIVNQNLSQVTATCEPNAITELTYPENWGQEAEEGVEVKAYNKRIDAVLQNAPDFIKNVFMPVALGKGQDLPVSAFTRNGSMMTGTTKYFKRSIAVQVPVWESATCIQCNLCVVACPHAVIRPYLATDEEAAKAPESVKMLVSKNKIVEKYGQFKFAIQASPLDCTGCGVCVNVCPTAAKGTLKMAEIHSVQDVECVKQDYVETLSNKAEGFTLDERQQAFFYREPHFEYHGACAGCGETAYITHLCRLFGDRMIIANATGCSSIYGFSYPFNPYATDSKGNGPAWANSLFEDNAEFGFGMVCATTQRRDKVKEVVSKVIADETETVELKSACSAWLAVADDVDKSFEESIKFKSVIQGSTSSSINAVFLKQKETLEILNKPAIVIIGGDGWAYDIGYGGLDHILASGQDFTILVVDTEVYSNTGGQCSKSTPLGAVARFAAGGKRNFKKDLGMIAQQYPEVYVASINLNANFNHAVKSMREAVEWKGPSILIAYSPCIEHGQSMTESAQQEKLAAATGYWLSYDRHPERGLKMSTPKPAKAVAEFLAKQNRFKQLASSEPEVAQQLAKELQDFIDSRYTKYKGLEGQK</sequence>
<dbReference type="InterPro" id="IPR017896">
    <property type="entry name" value="4Fe4S_Fe-S-bd"/>
</dbReference>
<dbReference type="InterPro" id="IPR002880">
    <property type="entry name" value="Pyrv_Fd/Flavodoxin_OxRdtase_N"/>
</dbReference>
<evidence type="ECO:0000259" key="9">
    <source>
        <dbReference type="PROSITE" id="PS51379"/>
    </source>
</evidence>
<dbReference type="Pfam" id="PF12838">
    <property type="entry name" value="Fer4_7"/>
    <property type="match status" value="1"/>
</dbReference>
<evidence type="ECO:0000313" key="13">
    <source>
        <dbReference type="Proteomes" id="UP000018208"/>
    </source>
</evidence>
<feature type="binding site" evidence="8">
    <location>
        <position position="1094"/>
    </location>
    <ligand>
        <name>[4Fe-4S] cluster</name>
        <dbReference type="ChEBI" id="CHEBI:49883"/>
        <label>3</label>
    </ligand>
</feature>
<comment type="cofactor">
    <cofactor evidence="8">
        <name>[4Fe-4S] cluster</name>
        <dbReference type="ChEBI" id="CHEBI:49883"/>
    </cofactor>
    <text evidence="8">Binds 3 [4Fe-4S] clusters per subunit.</text>
</comment>
<protein>
    <submittedName>
        <fullName evidence="10">Pyruvate-flavodoxin oxidoreductase 3</fullName>
    </submittedName>
</protein>
<dbReference type="Gene3D" id="3.40.50.970">
    <property type="match status" value="2"/>
</dbReference>
<dbReference type="GO" id="GO:0016903">
    <property type="term" value="F:oxidoreductase activity, acting on the aldehyde or oxo group of donors"/>
    <property type="evidence" value="ECO:0007669"/>
    <property type="project" value="InterPro"/>
</dbReference>
<keyword evidence="2 8" id="KW-0004">4Fe-4S</keyword>
<evidence type="ECO:0000256" key="3">
    <source>
        <dbReference type="ARBA" id="ARBA00022723"/>
    </source>
</evidence>
<dbReference type="PANTHER" id="PTHR32154">
    <property type="entry name" value="PYRUVATE-FLAVODOXIN OXIDOREDUCTASE-RELATED"/>
    <property type="match status" value="1"/>
</dbReference>
<dbReference type="GO" id="GO:0005506">
    <property type="term" value="F:iron ion binding"/>
    <property type="evidence" value="ECO:0007669"/>
    <property type="project" value="InterPro"/>
</dbReference>
<evidence type="ECO:0000313" key="11">
    <source>
        <dbReference type="EMBL" id="EST44237.1"/>
    </source>
</evidence>
<dbReference type="InterPro" id="IPR019456">
    <property type="entry name" value="Pyrv-flavodox_OxRtase_EKR"/>
</dbReference>
<dbReference type="InterPro" id="IPR033412">
    <property type="entry name" value="PFOR_II"/>
</dbReference>
<dbReference type="Pfam" id="PF02775">
    <property type="entry name" value="TPP_enzyme_C"/>
    <property type="match status" value="1"/>
</dbReference>
<evidence type="ECO:0000313" key="12">
    <source>
        <dbReference type="EMBL" id="KAH0575862.1"/>
    </source>
</evidence>
<dbReference type="PIRSF" id="PIRSF000159">
    <property type="entry name" value="NifJ"/>
    <property type="match status" value="1"/>
</dbReference>
<dbReference type="InterPro" id="IPR002869">
    <property type="entry name" value="Pyrv_flavodox_OxRed_cen"/>
</dbReference>
<evidence type="ECO:0000256" key="2">
    <source>
        <dbReference type="ARBA" id="ARBA00022485"/>
    </source>
</evidence>
<keyword evidence="4" id="KW-0249">Electron transport</keyword>
<evidence type="ECO:0000313" key="10">
    <source>
        <dbReference type="EMBL" id="AFV80065.1"/>
    </source>
</evidence>
<evidence type="ECO:0000256" key="5">
    <source>
        <dbReference type="ARBA" id="ARBA00023002"/>
    </source>
</evidence>
<evidence type="ECO:0000256" key="4">
    <source>
        <dbReference type="ARBA" id="ARBA00022982"/>
    </source>
</evidence>
<feature type="binding site" evidence="8">
    <location>
        <position position="761"/>
    </location>
    <ligand>
        <name>[4Fe-4S] cluster</name>
        <dbReference type="ChEBI" id="CHEBI:49883"/>
        <label>2</label>
    </ligand>
</feature>
<reference evidence="10" key="1">
    <citation type="journal article" date="2013" name="Nat. Commun.">
        <title>Hydrogenosomes in the diplomonad Spironucleus salmonicida.</title>
        <authorList>
            <person name="Jerlstrom-Hultqvist J."/>
            <person name="Einarsson E."/>
            <person name="Xu F."/>
            <person name="Hjort K."/>
            <person name="Ek B."/>
            <person name="Steinhauf D."/>
            <person name="Hultenby K."/>
            <person name="Bergquist J."/>
            <person name="Andersson J.O."/>
            <person name="Svard S.G."/>
        </authorList>
    </citation>
    <scope>NUCLEOTIDE SEQUENCE</scope>
    <source>
        <strain evidence="10">ATCC 50377</strain>
    </source>
</reference>
<feature type="binding site" evidence="8">
    <location>
        <position position="830"/>
    </location>
    <ligand>
        <name>[4Fe-4S] cluster</name>
        <dbReference type="ChEBI" id="CHEBI:49883"/>
        <label>3</label>
    </ligand>
</feature>
<dbReference type="InterPro" id="IPR019752">
    <property type="entry name" value="Pyrv/ketoisovalerate_OxRed_cat"/>
</dbReference>
<dbReference type="GO" id="GO:0022900">
    <property type="term" value="P:electron transport chain"/>
    <property type="evidence" value="ECO:0007669"/>
    <property type="project" value="InterPro"/>
</dbReference>
<dbReference type="Proteomes" id="UP000018208">
    <property type="component" value="Unassembled WGS sequence"/>
</dbReference>
<dbReference type="CDD" id="cd03377">
    <property type="entry name" value="TPP_PFOR_PNO"/>
    <property type="match status" value="1"/>
</dbReference>
<dbReference type="InterPro" id="IPR050722">
    <property type="entry name" value="Pyruvate:ferred/Flavod_OxRd"/>
</dbReference>
<dbReference type="GO" id="GO:0006979">
    <property type="term" value="P:response to oxidative stress"/>
    <property type="evidence" value="ECO:0007669"/>
    <property type="project" value="TreeGrafter"/>
</dbReference>
<gene>
    <name evidence="10" type="ORF">SS50377_15961</name>
    <name evidence="12" type="ORF">SS50377_21391</name>
</gene>
<feature type="binding site" evidence="8">
    <location>
        <position position="708"/>
    </location>
    <ligand>
        <name>[4Fe-4S] cluster</name>
        <dbReference type="ChEBI" id="CHEBI:49883"/>
        <label>1</label>
    </ligand>
</feature>
<feature type="binding site" evidence="8">
    <location>
        <position position="858"/>
    </location>
    <ligand>
        <name>[4Fe-4S] cluster</name>
        <dbReference type="ChEBI" id="CHEBI:49883"/>
        <label>3</label>
    </ligand>
</feature>
<dbReference type="FunFam" id="3.40.50.970:FF:000012">
    <property type="entry name" value="Pyruvate:ferredoxin (Flavodoxin) oxidoreductase"/>
    <property type="match status" value="1"/>
</dbReference>
<name>K7REL0_9EUKA</name>
<keyword evidence="7 8" id="KW-0411">Iron-sulfur</keyword>
<dbReference type="InterPro" id="IPR017900">
    <property type="entry name" value="4Fe4S_Fe_S_CS"/>
</dbReference>
<keyword evidence="10" id="KW-0670">Pyruvate</keyword>
<evidence type="ECO:0000256" key="6">
    <source>
        <dbReference type="ARBA" id="ARBA00023004"/>
    </source>
</evidence>
<dbReference type="AlphaFoldDB" id="K7REL0"/>
<dbReference type="InterPro" id="IPR009014">
    <property type="entry name" value="Transketo_C/PFOR_II"/>
</dbReference>
<feature type="binding site" evidence="8">
    <location>
        <position position="764"/>
    </location>
    <ligand>
        <name>[4Fe-4S] cluster</name>
        <dbReference type="ChEBI" id="CHEBI:49883"/>
        <label>2</label>
    </ligand>
</feature>
<dbReference type="EMBL" id="JX549090">
    <property type="protein sequence ID" value="AFV80065.1"/>
    <property type="molecule type" value="Genomic_DNA"/>
</dbReference>